<proteinExistence type="inferred from homology"/>
<comment type="cofactor">
    <cofactor evidence="4">
        <name>Zn(2+)</name>
        <dbReference type="ChEBI" id="CHEBI:29105"/>
    </cofactor>
    <text evidence="4">Binds 2 Zn(2+) ions per subunit.</text>
</comment>
<dbReference type="KEGG" id="srub:C2R22_04370"/>
<dbReference type="GeneID" id="35591298"/>
<dbReference type="GO" id="GO:0019478">
    <property type="term" value="P:D-amino acid catabolic process"/>
    <property type="evidence" value="ECO:0007669"/>
    <property type="project" value="UniProtKB-UniRule"/>
</dbReference>
<comment type="function">
    <text evidence="4">D-aminoacyl-tRNA deacylase with broad substrate specificity. By recycling D-aminoacyl-tRNA to D-amino acids and free tRNA molecules, this enzyme counteracts the toxicity associated with the formation of D-aminoacyl-tRNA entities in vivo.</text>
</comment>
<dbReference type="SUPFAM" id="SSF142535">
    <property type="entry name" value="AF0625-like"/>
    <property type="match status" value="1"/>
</dbReference>
<keyword evidence="3 4" id="KW-0862">Zinc</keyword>
<dbReference type="Gene3D" id="3.40.50.10700">
    <property type="entry name" value="AF0625-like"/>
    <property type="match status" value="1"/>
</dbReference>
<protein>
    <recommendedName>
        <fullName evidence="4">D-aminoacyl-tRNA deacylase</fullName>
        <ecNumber evidence="4">3.1.1.96</ecNumber>
    </recommendedName>
</protein>
<dbReference type="AlphaFoldDB" id="A0A2I8VGC4"/>
<dbReference type="Gene3D" id="3.40.630.50">
    <property type="entry name" value="AF0625-like"/>
    <property type="match status" value="1"/>
</dbReference>
<comment type="catalytic activity">
    <reaction evidence="4">
        <text>glycyl-tRNA(Ala) + H2O = tRNA(Ala) + glycine + H(+)</text>
        <dbReference type="Rhea" id="RHEA:53744"/>
        <dbReference type="Rhea" id="RHEA-COMP:9657"/>
        <dbReference type="Rhea" id="RHEA-COMP:13640"/>
        <dbReference type="ChEBI" id="CHEBI:15377"/>
        <dbReference type="ChEBI" id="CHEBI:15378"/>
        <dbReference type="ChEBI" id="CHEBI:57305"/>
        <dbReference type="ChEBI" id="CHEBI:78442"/>
        <dbReference type="ChEBI" id="CHEBI:78522"/>
        <dbReference type="EC" id="3.1.1.96"/>
    </reaction>
</comment>
<dbReference type="PANTHER" id="PTHR34667:SF1">
    <property type="entry name" value="D-AMINOACYL-TRNA DEACYLASE"/>
    <property type="match status" value="1"/>
</dbReference>
<evidence type="ECO:0000256" key="4">
    <source>
        <dbReference type="HAMAP-Rule" id="MF_00562"/>
    </source>
</evidence>
<keyword evidence="7" id="KW-1185">Reference proteome</keyword>
<dbReference type="GO" id="GO:0106026">
    <property type="term" value="F:Gly-tRNA(Ala) deacylase activity"/>
    <property type="evidence" value="ECO:0007669"/>
    <property type="project" value="RHEA"/>
</dbReference>
<organism evidence="6 7">
    <name type="scientific">Salinigranum rubrum</name>
    <dbReference type="NCBI Taxonomy" id="755307"/>
    <lineage>
        <taxon>Archaea</taxon>
        <taxon>Methanobacteriati</taxon>
        <taxon>Methanobacteriota</taxon>
        <taxon>Stenosarchaea group</taxon>
        <taxon>Halobacteria</taxon>
        <taxon>Halobacteriales</taxon>
        <taxon>Haloferacaceae</taxon>
        <taxon>Salinigranum</taxon>
    </lineage>
</organism>
<gene>
    <name evidence="4" type="primary">dtdA</name>
    <name evidence="6" type="ORF">C2R22_04370</name>
</gene>
<dbReference type="GO" id="GO:0008270">
    <property type="term" value="F:zinc ion binding"/>
    <property type="evidence" value="ECO:0007669"/>
    <property type="project" value="UniProtKB-UniRule"/>
</dbReference>
<dbReference type="EMBL" id="CP026309">
    <property type="protein sequence ID" value="AUV80987.1"/>
    <property type="molecule type" value="Genomic_DNA"/>
</dbReference>
<dbReference type="GO" id="GO:0051499">
    <property type="term" value="F:D-aminoacyl-tRNA deacylase activity"/>
    <property type="evidence" value="ECO:0007669"/>
    <property type="project" value="UniProtKB-UniRule"/>
</dbReference>
<keyword evidence="2 4" id="KW-0378">Hydrolase</keyword>
<dbReference type="Proteomes" id="UP000236584">
    <property type="component" value="Chromosome"/>
</dbReference>
<evidence type="ECO:0000256" key="5">
    <source>
        <dbReference type="SAM" id="MobiDB-lite"/>
    </source>
</evidence>
<dbReference type="OrthoDB" id="9863at2157"/>
<comment type="subunit">
    <text evidence="4">Monomer.</text>
</comment>
<evidence type="ECO:0000313" key="7">
    <source>
        <dbReference type="Proteomes" id="UP000236584"/>
    </source>
</evidence>
<dbReference type="InterPro" id="IPR018033">
    <property type="entry name" value="Deacylase_DtdA_archaea"/>
</dbReference>
<dbReference type="PANTHER" id="PTHR34667">
    <property type="entry name" value="D-AMINOACYL-TRNA DEACYLASE"/>
    <property type="match status" value="1"/>
</dbReference>
<dbReference type="EC" id="3.1.1.96" evidence="4"/>
<evidence type="ECO:0000256" key="2">
    <source>
        <dbReference type="ARBA" id="ARBA00022801"/>
    </source>
</evidence>
<dbReference type="InterPro" id="IPR007508">
    <property type="entry name" value="DtdA"/>
</dbReference>
<name>A0A2I8VGC4_9EURY</name>
<dbReference type="Pfam" id="PF04414">
    <property type="entry name" value="tRNA_deacylase"/>
    <property type="match status" value="1"/>
</dbReference>
<dbReference type="NCBIfam" id="NF011435">
    <property type="entry name" value="PRK14866.1-1"/>
    <property type="match status" value="1"/>
</dbReference>
<dbReference type="HAMAP" id="MF_00562">
    <property type="entry name" value="Deacylase_DtdA"/>
    <property type="match status" value="1"/>
</dbReference>
<sequence>MIALVVSRADRASEHIGEHVLDLAEWDERVDDTRREGAGGGTYYARPGFELRTFEDLHLHLDGVSEAFDDPDCLCFLSRHSGETGPLLSAHFTGNFGPAEYGGRDGELARACPGAQKKVVEALAAHAPEEYDVGIECTHHGPSRVGVPSMFVELGSDPREWDDPEGARAVARAVLDLAGVSADRADGEETRHVVGFGGGHYAPRFARVVRETDWAVGHVGADWPLEAMGPVGEHGDVVRAAFEESAATLALVDGDRPRLTETIADLGYRVVSETFLRETRAVPRDLVEHVEADLGTVDDGVRFGAHARVGVGESSDVPFDVADLSREFVDGTLGVDHDAARAAVDDHTVAFHTEESGRRPTGRVAIPRGLDGDEAADADPYDRLVSALCDVLRARYDEVTREDGVVVARERAFDAEAAADLGVPEGPAFGRLAGGQSVDVEGREVSPEDVHRDRTVRFSV</sequence>
<comment type="similarity">
    <text evidence="4">Belongs to the DtdA deacylase family.</text>
</comment>
<reference evidence="6 7" key="1">
    <citation type="submission" date="2018-01" db="EMBL/GenBank/DDBJ databases">
        <title>Complete genome sequence of Salinigranum rubrum GX10T, an extremely halophilic archaeon isolated from a marine solar saltern.</title>
        <authorList>
            <person name="Han S."/>
        </authorList>
    </citation>
    <scope>NUCLEOTIDE SEQUENCE [LARGE SCALE GENOMIC DNA]</scope>
    <source>
        <strain evidence="6 7">GX10</strain>
    </source>
</reference>
<comment type="catalytic activity">
    <reaction evidence="4">
        <text>a D-aminoacyl-tRNA + H2O = a tRNA + a D-alpha-amino acid + H(+)</text>
        <dbReference type="Rhea" id="RHEA:13953"/>
        <dbReference type="Rhea" id="RHEA-COMP:10123"/>
        <dbReference type="Rhea" id="RHEA-COMP:10124"/>
        <dbReference type="ChEBI" id="CHEBI:15377"/>
        <dbReference type="ChEBI" id="CHEBI:15378"/>
        <dbReference type="ChEBI" id="CHEBI:59871"/>
        <dbReference type="ChEBI" id="CHEBI:78442"/>
        <dbReference type="ChEBI" id="CHEBI:79333"/>
        <dbReference type="EC" id="3.1.1.96"/>
    </reaction>
</comment>
<evidence type="ECO:0000256" key="3">
    <source>
        <dbReference type="ARBA" id="ARBA00022833"/>
    </source>
</evidence>
<feature type="region of interest" description="Disordered" evidence="5">
    <location>
        <begin position="440"/>
        <end position="460"/>
    </location>
</feature>
<evidence type="ECO:0000313" key="6">
    <source>
        <dbReference type="EMBL" id="AUV80987.1"/>
    </source>
</evidence>
<dbReference type="RefSeq" id="WP_103424675.1">
    <property type="nucleotide sequence ID" value="NZ_CP026309.1"/>
</dbReference>
<accession>A0A2I8VGC4</accession>
<keyword evidence="1 4" id="KW-0479">Metal-binding</keyword>
<evidence type="ECO:0000256" key="1">
    <source>
        <dbReference type="ARBA" id="ARBA00022723"/>
    </source>
</evidence>